<dbReference type="EMBL" id="GBRH01209259">
    <property type="protein sequence ID" value="JAD88636.1"/>
    <property type="molecule type" value="Transcribed_RNA"/>
</dbReference>
<reference evidence="1" key="2">
    <citation type="journal article" date="2015" name="Data Brief">
        <title>Shoot transcriptome of the giant reed, Arundo donax.</title>
        <authorList>
            <person name="Barrero R.A."/>
            <person name="Guerrero F.D."/>
            <person name="Moolhuijzen P."/>
            <person name="Goolsby J.A."/>
            <person name="Tidwell J."/>
            <person name="Bellgard S.E."/>
            <person name="Bellgard M.I."/>
        </authorList>
    </citation>
    <scope>NUCLEOTIDE SEQUENCE</scope>
    <source>
        <tissue evidence="1">Shoot tissue taken approximately 20 cm above the soil surface</tissue>
    </source>
</reference>
<name>A0A0A9DLI1_ARUDO</name>
<protein>
    <submittedName>
        <fullName evidence="1">Uncharacterized protein</fullName>
    </submittedName>
</protein>
<dbReference type="AlphaFoldDB" id="A0A0A9DLI1"/>
<proteinExistence type="predicted"/>
<reference evidence="1" key="1">
    <citation type="submission" date="2014-09" db="EMBL/GenBank/DDBJ databases">
        <authorList>
            <person name="Magalhaes I.L.F."/>
            <person name="Oliveira U."/>
            <person name="Santos F.R."/>
            <person name="Vidigal T.H.D.A."/>
            <person name="Brescovit A.D."/>
            <person name="Santos A.J."/>
        </authorList>
    </citation>
    <scope>NUCLEOTIDE SEQUENCE</scope>
    <source>
        <tissue evidence="1">Shoot tissue taken approximately 20 cm above the soil surface</tissue>
    </source>
</reference>
<sequence>MVFPFGNPQALTQTARDYLTVDILQWSSR</sequence>
<organism evidence="1">
    <name type="scientific">Arundo donax</name>
    <name type="common">Giant reed</name>
    <name type="synonym">Donax arundinaceus</name>
    <dbReference type="NCBI Taxonomy" id="35708"/>
    <lineage>
        <taxon>Eukaryota</taxon>
        <taxon>Viridiplantae</taxon>
        <taxon>Streptophyta</taxon>
        <taxon>Embryophyta</taxon>
        <taxon>Tracheophyta</taxon>
        <taxon>Spermatophyta</taxon>
        <taxon>Magnoliopsida</taxon>
        <taxon>Liliopsida</taxon>
        <taxon>Poales</taxon>
        <taxon>Poaceae</taxon>
        <taxon>PACMAD clade</taxon>
        <taxon>Arundinoideae</taxon>
        <taxon>Arundineae</taxon>
        <taxon>Arundo</taxon>
    </lineage>
</organism>
<accession>A0A0A9DLI1</accession>
<evidence type="ECO:0000313" key="1">
    <source>
        <dbReference type="EMBL" id="JAD88636.1"/>
    </source>
</evidence>